<keyword evidence="11" id="KW-1185">Reference proteome</keyword>
<feature type="region of interest" description="Disordered" evidence="8">
    <location>
        <begin position="391"/>
        <end position="415"/>
    </location>
</feature>
<dbReference type="GO" id="GO:0016787">
    <property type="term" value="F:hydrolase activity"/>
    <property type="evidence" value="ECO:0007669"/>
    <property type="project" value="UniProtKB-KW"/>
</dbReference>
<evidence type="ECO:0000313" key="11">
    <source>
        <dbReference type="Proteomes" id="UP000054279"/>
    </source>
</evidence>
<dbReference type="GO" id="GO:0004518">
    <property type="term" value="F:nuclease activity"/>
    <property type="evidence" value="ECO:0007669"/>
    <property type="project" value="UniProtKB-KW"/>
</dbReference>
<evidence type="ECO:0000256" key="1">
    <source>
        <dbReference type="ARBA" id="ARBA00001968"/>
    </source>
</evidence>
<evidence type="ECO:0000256" key="7">
    <source>
        <dbReference type="ARBA" id="ARBA00023242"/>
    </source>
</evidence>
<evidence type="ECO:0000256" key="2">
    <source>
        <dbReference type="ARBA" id="ARBA00004123"/>
    </source>
</evidence>
<keyword evidence="6" id="KW-0378">Hydrolase</keyword>
<comment type="similarity">
    <text evidence="3">Belongs to the HARBI1 family.</text>
</comment>
<evidence type="ECO:0000313" key="10">
    <source>
        <dbReference type="EMBL" id="KIJ29187.1"/>
    </source>
</evidence>
<gene>
    <name evidence="10" type="ORF">M422DRAFT_269454</name>
</gene>
<dbReference type="GO" id="GO:0005634">
    <property type="term" value="C:nucleus"/>
    <property type="evidence" value="ECO:0007669"/>
    <property type="project" value="UniProtKB-SubCell"/>
</dbReference>
<evidence type="ECO:0000256" key="8">
    <source>
        <dbReference type="SAM" id="MobiDB-lite"/>
    </source>
</evidence>
<feature type="compositionally biased region" description="Acidic residues" evidence="8">
    <location>
        <begin position="45"/>
        <end position="57"/>
    </location>
</feature>
<protein>
    <recommendedName>
        <fullName evidence="9">DDE Tnp4 domain-containing protein</fullName>
    </recommendedName>
</protein>
<dbReference type="PANTHER" id="PTHR22930">
    <property type="match status" value="1"/>
</dbReference>
<dbReference type="HOGENOM" id="CLU_018552_1_4_1"/>
<keyword evidence="4" id="KW-0540">Nuclease</keyword>
<accession>A0A0C9UJW9</accession>
<evidence type="ECO:0000256" key="5">
    <source>
        <dbReference type="ARBA" id="ARBA00022723"/>
    </source>
</evidence>
<dbReference type="EMBL" id="KN837288">
    <property type="protein sequence ID" value="KIJ29187.1"/>
    <property type="molecule type" value="Genomic_DNA"/>
</dbReference>
<reference evidence="10 11" key="1">
    <citation type="submission" date="2014-06" db="EMBL/GenBank/DDBJ databases">
        <title>Evolutionary Origins and Diversification of the Mycorrhizal Mutualists.</title>
        <authorList>
            <consortium name="DOE Joint Genome Institute"/>
            <consortium name="Mycorrhizal Genomics Consortium"/>
            <person name="Kohler A."/>
            <person name="Kuo A."/>
            <person name="Nagy L.G."/>
            <person name="Floudas D."/>
            <person name="Copeland A."/>
            <person name="Barry K.W."/>
            <person name="Cichocki N."/>
            <person name="Veneault-Fourrey C."/>
            <person name="LaButti K."/>
            <person name="Lindquist E.A."/>
            <person name="Lipzen A."/>
            <person name="Lundell T."/>
            <person name="Morin E."/>
            <person name="Murat C."/>
            <person name="Riley R."/>
            <person name="Ohm R."/>
            <person name="Sun H."/>
            <person name="Tunlid A."/>
            <person name="Henrissat B."/>
            <person name="Grigoriev I.V."/>
            <person name="Hibbett D.S."/>
            <person name="Martin F."/>
        </authorList>
    </citation>
    <scope>NUCLEOTIDE SEQUENCE [LARGE SCALE GENOMIC DNA]</scope>
    <source>
        <strain evidence="10 11">SS14</strain>
    </source>
</reference>
<evidence type="ECO:0000256" key="3">
    <source>
        <dbReference type="ARBA" id="ARBA00006958"/>
    </source>
</evidence>
<dbReference type="InterPro" id="IPR027806">
    <property type="entry name" value="HARBI1_dom"/>
</dbReference>
<dbReference type="GO" id="GO:0046872">
    <property type="term" value="F:metal ion binding"/>
    <property type="evidence" value="ECO:0007669"/>
    <property type="project" value="UniProtKB-KW"/>
</dbReference>
<dbReference type="AlphaFoldDB" id="A0A0C9UJW9"/>
<dbReference type="Pfam" id="PF13359">
    <property type="entry name" value="DDE_Tnp_4"/>
    <property type="match status" value="1"/>
</dbReference>
<name>A0A0C9UJW9_SPHS4</name>
<dbReference type="PANTHER" id="PTHR22930:SF85">
    <property type="entry name" value="GH03217P-RELATED"/>
    <property type="match status" value="1"/>
</dbReference>
<dbReference type="InterPro" id="IPR045249">
    <property type="entry name" value="HARBI1-like"/>
</dbReference>
<dbReference type="OrthoDB" id="2408877at2759"/>
<comment type="cofactor">
    <cofactor evidence="1">
        <name>a divalent metal cation</name>
        <dbReference type="ChEBI" id="CHEBI:60240"/>
    </cofactor>
</comment>
<dbReference type="Proteomes" id="UP000054279">
    <property type="component" value="Unassembled WGS sequence"/>
</dbReference>
<evidence type="ECO:0000256" key="6">
    <source>
        <dbReference type="ARBA" id="ARBA00022801"/>
    </source>
</evidence>
<evidence type="ECO:0000256" key="4">
    <source>
        <dbReference type="ARBA" id="ARBA00022722"/>
    </source>
</evidence>
<feature type="domain" description="DDE Tnp4" evidence="9">
    <location>
        <begin position="207"/>
        <end position="363"/>
    </location>
</feature>
<evidence type="ECO:0000259" key="9">
    <source>
        <dbReference type="Pfam" id="PF13359"/>
    </source>
</evidence>
<keyword evidence="5" id="KW-0479">Metal-binding</keyword>
<comment type="subcellular location">
    <subcellularLocation>
        <location evidence="2">Nucleus</location>
    </subcellularLocation>
</comment>
<feature type="region of interest" description="Disordered" evidence="8">
    <location>
        <begin position="38"/>
        <end position="57"/>
    </location>
</feature>
<proteinExistence type="inferred from homology"/>
<organism evidence="10 11">
    <name type="scientific">Sphaerobolus stellatus (strain SS14)</name>
    <dbReference type="NCBI Taxonomy" id="990650"/>
    <lineage>
        <taxon>Eukaryota</taxon>
        <taxon>Fungi</taxon>
        <taxon>Dikarya</taxon>
        <taxon>Basidiomycota</taxon>
        <taxon>Agaricomycotina</taxon>
        <taxon>Agaricomycetes</taxon>
        <taxon>Phallomycetidae</taxon>
        <taxon>Geastrales</taxon>
        <taxon>Sphaerobolaceae</taxon>
        <taxon>Sphaerobolus</taxon>
    </lineage>
</organism>
<sequence length="431" mass="48988">MPRATERQVITDTLVHAYAFQRMLENRRTLDDLVDSVQFESSSSSEEEGESDDDDMDILGLWDSGPPQLSERMLSALTVLYSQRYLNERIPIKKSTTYDALINSISGHRAFHNNSDNEQMPIEHQVAITLFRFGHYGNAAAIQKVALWAGVGVGTVVDCTKRVMRAVCSDDFCKSAIKWPDAEERERHKQWVESRSCHTWRGGFGMVDGTLVPLFARPGFFGNSWYDRKSNYLLNVQLISTPDLMIIDYGVGLPGSQHDATAWKETRVPREHGSLLEPDEWIWADTAYPLERWCQAPYKKPEKYLPGNNTFNYHVSRICVRSEHCVGFLKGCWSSLRGLRIQIKSSRHIKIATLWVISCVALHCFAMQHEAASDPSSDEFYQEGAQIVEGERSDMAARREAQEVSNGRDGDAEGKKFREVLKRKLLSSVNQ</sequence>
<keyword evidence="7" id="KW-0539">Nucleus</keyword>